<feature type="compositionally biased region" description="Polar residues" evidence="1">
    <location>
        <begin position="17"/>
        <end position="32"/>
    </location>
</feature>
<keyword evidence="2" id="KW-0812">Transmembrane</keyword>
<comment type="caution">
    <text evidence="3">The sequence shown here is derived from an EMBL/GenBank/DDBJ whole genome shotgun (WGS) entry which is preliminary data.</text>
</comment>
<organism evidence="3 4">
    <name type="scientific">Heterodermia speciosa</name>
    <dbReference type="NCBI Taxonomy" id="116794"/>
    <lineage>
        <taxon>Eukaryota</taxon>
        <taxon>Fungi</taxon>
        <taxon>Dikarya</taxon>
        <taxon>Ascomycota</taxon>
        <taxon>Pezizomycotina</taxon>
        <taxon>Lecanoromycetes</taxon>
        <taxon>OSLEUM clade</taxon>
        <taxon>Lecanoromycetidae</taxon>
        <taxon>Caliciales</taxon>
        <taxon>Physciaceae</taxon>
        <taxon>Heterodermia</taxon>
    </lineage>
</organism>
<dbReference type="OrthoDB" id="5376804at2759"/>
<name>A0A8H3FKL8_9LECA</name>
<sequence>MSDTVDLSPNGKEPFSLSKNPVSQVRPISTPNIDIDASDGPYTGSPRALRDLENDPHRYNGLQDTSASTTGKERKPKATSRIDRIATSLPPIKQDWWYTELGACLTSALAMIVLIIVIGRHNGKPLPKWPLHINVGTFIAVCSNITKATLLVPVVASVSQYKWYSYKDRPKKQSLETIVLVDHASRGIPGSIKLLLSERKGAFASLGALLIILAIPIEPFFQEAVHTPQGMVRDMNGSQPTIAKIQRYTHPWPIQIDLLDSPLFKGEYTAERSVKAAVYEGLFGDSRGMTASCSTGICTWPKFTSLSLCSRCQNVTTSIDSLHSLPNGLNLAEKASVNATTSIDLSQIGYTPWALLNMSVLGHDAAYECSVFWCVKEYSTTMINGTLYENEEMTWSNDTLEYDRDESMNSLSRACIYEQGLGNENQSGLALQNGDCHGGIGCCYINFYANGSDAANMTFSVDYMTHYTLRSFLEDSLQGNITLPYQTSPVYTPDEMQALVTLHRPVPRHSNFTAAEDIVSNMTLVDVPELIDNITKSVTIRFRQAVDPEDTTNRVIGTAYQSLPIIDFRWQWLIYPGILLLSAFFFLVKTIMMNSNDHNLWKSEAAAMLCTGLAEEIRLEANGNDKLSQMNELMKKTEVELKKTDDGWRLC</sequence>
<reference evidence="3" key="1">
    <citation type="submission" date="2021-03" db="EMBL/GenBank/DDBJ databases">
        <authorList>
            <person name="Tagirdzhanova G."/>
        </authorList>
    </citation>
    <scope>NUCLEOTIDE SEQUENCE</scope>
</reference>
<dbReference type="PANTHER" id="PTHR35394">
    <property type="entry name" value="DUF3176 DOMAIN-CONTAINING PROTEIN"/>
    <property type="match status" value="1"/>
</dbReference>
<dbReference type="Proteomes" id="UP000664521">
    <property type="component" value="Unassembled WGS sequence"/>
</dbReference>
<feature type="transmembrane region" description="Helical" evidence="2">
    <location>
        <begin position="572"/>
        <end position="592"/>
    </location>
</feature>
<proteinExistence type="predicted"/>
<keyword evidence="2" id="KW-0472">Membrane</keyword>
<feature type="transmembrane region" description="Helical" evidence="2">
    <location>
        <begin position="201"/>
        <end position="221"/>
    </location>
</feature>
<dbReference type="Pfam" id="PF11374">
    <property type="entry name" value="DUF3176"/>
    <property type="match status" value="1"/>
</dbReference>
<keyword evidence="4" id="KW-1185">Reference proteome</keyword>
<evidence type="ECO:0000256" key="1">
    <source>
        <dbReference type="SAM" id="MobiDB-lite"/>
    </source>
</evidence>
<evidence type="ECO:0000313" key="4">
    <source>
        <dbReference type="Proteomes" id="UP000664521"/>
    </source>
</evidence>
<evidence type="ECO:0000313" key="3">
    <source>
        <dbReference type="EMBL" id="CAF9922686.1"/>
    </source>
</evidence>
<feature type="region of interest" description="Disordered" evidence="1">
    <location>
        <begin position="1"/>
        <end position="80"/>
    </location>
</feature>
<dbReference type="PANTHER" id="PTHR35394:SF5">
    <property type="entry name" value="DUF3176 DOMAIN-CONTAINING PROTEIN"/>
    <property type="match status" value="1"/>
</dbReference>
<keyword evidence="2" id="KW-1133">Transmembrane helix</keyword>
<accession>A0A8H3FKL8</accession>
<feature type="transmembrane region" description="Helical" evidence="2">
    <location>
        <begin position="96"/>
        <end position="118"/>
    </location>
</feature>
<evidence type="ECO:0000256" key="2">
    <source>
        <dbReference type="SAM" id="Phobius"/>
    </source>
</evidence>
<dbReference type="EMBL" id="CAJPDS010000031">
    <property type="protein sequence ID" value="CAF9922686.1"/>
    <property type="molecule type" value="Genomic_DNA"/>
</dbReference>
<gene>
    <name evidence="3" type="ORF">HETSPECPRED_005121</name>
</gene>
<feature type="compositionally biased region" description="Basic and acidic residues" evidence="1">
    <location>
        <begin position="48"/>
        <end position="58"/>
    </location>
</feature>
<dbReference type="AlphaFoldDB" id="A0A8H3FKL8"/>
<protein>
    <submittedName>
        <fullName evidence="3">Uncharacterized protein</fullName>
    </submittedName>
</protein>
<dbReference type="InterPro" id="IPR021514">
    <property type="entry name" value="DUF3176"/>
</dbReference>